<evidence type="ECO:0000313" key="2">
    <source>
        <dbReference type="EMBL" id="KAG2426915.1"/>
    </source>
</evidence>
<feature type="region of interest" description="Disordered" evidence="1">
    <location>
        <begin position="635"/>
        <end position="658"/>
    </location>
</feature>
<feature type="compositionally biased region" description="Gly residues" evidence="1">
    <location>
        <begin position="638"/>
        <end position="658"/>
    </location>
</feature>
<feature type="region of interest" description="Disordered" evidence="1">
    <location>
        <begin position="696"/>
        <end position="717"/>
    </location>
</feature>
<sequence>MAATGGVQFLQSSVEDQPKTLGAYKAGNTEMIRKMLRDQQRETQALHGNPLFKEFRGAPGGVRQNKFGKGYAVPDDGSAPPQLSDPKSLEYEGQSRMFDLIKNTAAKEEKRKEGVWAAFGQPYVPLGDPQELQKWLPELNRDKMGSREGGRSGPRRKSRYPSQQQQQQQQQQHQHQQQQQQQQQGQGGQRGGSKARRERPLSVGSGYESEGGIGVPPMTSGDGDEGPAGGGGGGNVSAAEAAIRAATREAEDTLNKHKSVMRFTIHDRTEATFPAGVLRNANSRSSKAKASAGAFVNRREAEEEAADPARAYGQPPLPRKHLAPIPGPGGRRGGGGGEDGGEPSTFFLTQQGQQAAAAAAGQAAQDEERRMASLEAGGYTSPSGGDGGGLFTAGGGINQGDGSFQPIVEPVVPLRGDEANPVYRWHNDFVAVRQAGRTQLQTQLYSRAQGRHGVRTDAASAAGMSTTLFGVLDLSQGRMPTHASGGKVVSPYSRLEAYQAAQEAARRNTKQKAVAALDPAEIRILQRFYDQLCALVEAQRMSDPLCLMVVAKVKALLEAGVYLHRPMLVAVVEHVAAFTHGAGMVRYNKFLLAVLTFITKCVGLEAVDLEDVVEQHGVAVVVYGTPVVPSKVTADMLPGGGAGEEEGGAGGGRGGRGGKGGAAAGAAGGAAGGAAAAPTAAGSGAAGAAALQAGGGAAAPAEEGAGQDAAAAAGAGPGAADALAGSLAAGAKLDG</sequence>
<feature type="compositionally biased region" description="Basic and acidic residues" evidence="1">
    <location>
        <begin position="139"/>
        <end position="150"/>
    </location>
</feature>
<feature type="region of interest" description="Disordered" evidence="1">
    <location>
        <begin position="282"/>
        <end position="371"/>
    </location>
</feature>
<dbReference type="OrthoDB" id="534958at2759"/>
<feature type="region of interest" description="Disordered" evidence="1">
    <location>
        <begin position="134"/>
        <end position="257"/>
    </location>
</feature>
<keyword evidence="3" id="KW-1185">Reference proteome</keyword>
<gene>
    <name evidence="2" type="ORF">HXX76_012701</name>
</gene>
<dbReference type="SUPFAM" id="SSF81995">
    <property type="entry name" value="beta-sandwich domain of Sec23/24"/>
    <property type="match status" value="1"/>
</dbReference>
<organism evidence="2 3">
    <name type="scientific">Chlamydomonas incerta</name>
    <dbReference type="NCBI Taxonomy" id="51695"/>
    <lineage>
        <taxon>Eukaryota</taxon>
        <taxon>Viridiplantae</taxon>
        <taxon>Chlorophyta</taxon>
        <taxon>core chlorophytes</taxon>
        <taxon>Chlorophyceae</taxon>
        <taxon>CS clade</taxon>
        <taxon>Chlamydomonadales</taxon>
        <taxon>Chlamydomonadaceae</taxon>
        <taxon>Chlamydomonas</taxon>
    </lineage>
</organism>
<feature type="compositionally biased region" description="Low complexity" evidence="1">
    <location>
        <begin position="282"/>
        <end position="292"/>
    </location>
</feature>
<dbReference type="EMBL" id="JAEHOC010000044">
    <property type="protein sequence ID" value="KAG2426915.1"/>
    <property type="molecule type" value="Genomic_DNA"/>
</dbReference>
<evidence type="ECO:0000256" key="1">
    <source>
        <dbReference type="SAM" id="MobiDB-lite"/>
    </source>
</evidence>
<feature type="compositionally biased region" description="Low complexity" evidence="1">
    <location>
        <begin position="350"/>
        <end position="364"/>
    </location>
</feature>
<feature type="region of interest" description="Disordered" evidence="1">
    <location>
        <begin position="51"/>
        <end position="88"/>
    </location>
</feature>
<name>A0A835SUB3_CHLIN</name>
<evidence type="ECO:0000313" key="3">
    <source>
        <dbReference type="Proteomes" id="UP000650467"/>
    </source>
</evidence>
<feature type="compositionally biased region" description="Gly residues" evidence="1">
    <location>
        <begin position="328"/>
        <end position="338"/>
    </location>
</feature>
<accession>A0A835SUB3</accession>
<feature type="compositionally biased region" description="Low complexity" evidence="1">
    <location>
        <begin position="236"/>
        <end position="245"/>
    </location>
</feature>
<protein>
    <submittedName>
        <fullName evidence="2">Uncharacterized protein</fullName>
    </submittedName>
</protein>
<dbReference type="AlphaFoldDB" id="A0A835SUB3"/>
<comment type="caution">
    <text evidence="2">The sequence shown here is derived from an EMBL/GenBank/DDBJ whole genome shotgun (WGS) entry which is preliminary data.</text>
</comment>
<proteinExistence type="predicted"/>
<feature type="compositionally biased region" description="Low complexity" evidence="1">
    <location>
        <begin position="160"/>
        <end position="184"/>
    </location>
</feature>
<reference evidence="2" key="1">
    <citation type="journal article" date="2020" name="bioRxiv">
        <title>Comparative genomics of Chlamydomonas.</title>
        <authorList>
            <person name="Craig R.J."/>
            <person name="Hasan A.R."/>
            <person name="Ness R.W."/>
            <person name="Keightley P.D."/>
        </authorList>
    </citation>
    <scope>NUCLEOTIDE SEQUENCE</scope>
    <source>
        <strain evidence="2">SAG 7.73</strain>
    </source>
</reference>
<feature type="compositionally biased region" description="Basic and acidic residues" evidence="1">
    <location>
        <begin position="246"/>
        <end position="255"/>
    </location>
</feature>
<feature type="region of interest" description="Disordered" evidence="1">
    <location>
        <begin position="1"/>
        <end position="21"/>
    </location>
</feature>
<feature type="compositionally biased region" description="Gly residues" evidence="1">
    <location>
        <begin position="226"/>
        <end position="235"/>
    </location>
</feature>
<dbReference type="Proteomes" id="UP000650467">
    <property type="component" value="Unassembled WGS sequence"/>
</dbReference>